<dbReference type="PROSITE" id="PS50157">
    <property type="entry name" value="ZINC_FINGER_C2H2_2"/>
    <property type="match status" value="3"/>
</dbReference>
<evidence type="ECO:0000256" key="10">
    <source>
        <dbReference type="SAM" id="MobiDB-lite"/>
    </source>
</evidence>
<evidence type="ECO:0000256" key="8">
    <source>
        <dbReference type="ARBA" id="ARBA00023242"/>
    </source>
</evidence>
<dbReference type="FunFam" id="3.30.160.60:FF:000060">
    <property type="entry name" value="zinc finger protein 436"/>
    <property type="match status" value="1"/>
</dbReference>
<dbReference type="GO" id="GO:0005634">
    <property type="term" value="C:nucleus"/>
    <property type="evidence" value="ECO:0007669"/>
    <property type="project" value="UniProtKB-SubCell"/>
</dbReference>
<feature type="region of interest" description="Disordered" evidence="10">
    <location>
        <begin position="27"/>
        <end position="70"/>
    </location>
</feature>
<evidence type="ECO:0000256" key="1">
    <source>
        <dbReference type="ARBA" id="ARBA00004123"/>
    </source>
</evidence>
<evidence type="ECO:0000259" key="11">
    <source>
        <dbReference type="PROSITE" id="PS50157"/>
    </source>
</evidence>
<dbReference type="VEuPathDB" id="VectorBase:AALF014847"/>
<dbReference type="SMART" id="SM00868">
    <property type="entry name" value="zf-AD"/>
    <property type="match status" value="1"/>
</dbReference>
<keyword evidence="7" id="KW-0804">Transcription</keyword>
<dbReference type="FunFam" id="3.30.160.60:FF:000100">
    <property type="entry name" value="Zinc finger 45-like"/>
    <property type="match status" value="1"/>
</dbReference>
<accession>A0A023EV14</accession>
<reference evidence="12" key="1">
    <citation type="journal article" date="2014" name="PLoS Negl. Trop. Dis.">
        <title>Identification and characterization of seminal fluid proteins in the Asian tiger mosquito, Aedes albopictus.</title>
        <authorList>
            <person name="Boes K.E."/>
            <person name="Ribeiro J.M."/>
            <person name="Wong A."/>
            <person name="Harrington L.C."/>
            <person name="Wolfner M.F."/>
            <person name="Sirot L.K."/>
        </authorList>
    </citation>
    <scope>NUCLEOTIDE SEQUENCE</scope>
    <source>
        <tissue evidence="12">Reproductive organs</tissue>
    </source>
</reference>
<dbReference type="InterPro" id="IPR036236">
    <property type="entry name" value="Znf_C2H2_sf"/>
</dbReference>
<keyword evidence="2" id="KW-0479">Metal-binding</keyword>
<dbReference type="PANTHER" id="PTHR24379">
    <property type="entry name" value="KRAB AND ZINC FINGER DOMAIN-CONTAINING"/>
    <property type="match status" value="1"/>
</dbReference>
<evidence type="ECO:0000256" key="7">
    <source>
        <dbReference type="ARBA" id="ARBA00023163"/>
    </source>
</evidence>
<dbReference type="Gene3D" id="3.30.160.60">
    <property type="entry name" value="Classic Zinc Finger"/>
    <property type="match status" value="3"/>
</dbReference>
<keyword evidence="5" id="KW-0862">Zinc</keyword>
<evidence type="ECO:0000313" key="12">
    <source>
        <dbReference type="EMBL" id="JAC12847.1"/>
    </source>
</evidence>
<organism evidence="12">
    <name type="scientific">Aedes albopictus</name>
    <name type="common">Asian tiger mosquito</name>
    <name type="synonym">Stegomyia albopicta</name>
    <dbReference type="NCBI Taxonomy" id="7160"/>
    <lineage>
        <taxon>Eukaryota</taxon>
        <taxon>Metazoa</taxon>
        <taxon>Ecdysozoa</taxon>
        <taxon>Arthropoda</taxon>
        <taxon>Hexapoda</taxon>
        <taxon>Insecta</taxon>
        <taxon>Pterygota</taxon>
        <taxon>Neoptera</taxon>
        <taxon>Endopterygota</taxon>
        <taxon>Diptera</taxon>
        <taxon>Nematocera</taxon>
        <taxon>Culicoidea</taxon>
        <taxon>Culicidae</taxon>
        <taxon>Culicinae</taxon>
        <taxon>Aedini</taxon>
        <taxon>Aedes</taxon>
        <taxon>Stegomyia</taxon>
    </lineage>
</organism>
<sequence length="566" mass="64440">METRWLSKGTFPGPAFVAVTVKEELPDAVDESDEFRHSEAPSPRKEPKASSRKLSKTTSNTNTHDSPEVLSKPVVIIKKHRSTQVEPEDLDLAFIKESDRVEMLTKACPIELPIGEDKTPQCRICLRRVARENLDIIMGHHKKKARVAFQIRVIPHDAYPFICINCQSLLDMFFEFKNAIIKAKNLLKCKRVHMESSGWDDQESIELFKKCKQAILLHRQQIDSLYDEHTKPQKTEYEEEYLDDNDNNSGADDGDISEPMIKPECVITETEVPAVSVDVTVPIEDTPREAVTAIVSNPKLEIDDSDADVEEADDSEVDEDYKIDEDYDPNQDDDLAPYQHTKRLSIKKEKKEKVKQIPTVKRQLCDLCGEYIRPESVEGHRNKHLGIKPYICSVEKCEVAFSSRYNLSKHMKKFHKPGGVGAHPCNICGKVIQGSIGVLKYHQKRHNIDTKSFICQVCGKGFTMKWYLTQHSIIHTGEFPHKCKYCGKRFNNKWSMKTHEKNIHEKKNQLLVQPQESPEVPAWNPTQMNSIPNPIPLPLPQIVPPVGAQQVYAMIPDENSGQSSGQ</sequence>
<dbReference type="SUPFAM" id="SSF57667">
    <property type="entry name" value="beta-beta-alpha zinc fingers"/>
    <property type="match status" value="2"/>
</dbReference>
<proteinExistence type="evidence at transcript level"/>
<evidence type="ECO:0000256" key="9">
    <source>
        <dbReference type="PROSITE-ProRule" id="PRU00042"/>
    </source>
</evidence>
<keyword evidence="6" id="KW-0805">Transcription regulation</keyword>
<evidence type="ECO:0000256" key="2">
    <source>
        <dbReference type="ARBA" id="ARBA00022723"/>
    </source>
</evidence>
<dbReference type="VEuPathDB" id="VectorBase:AALFPA_060178"/>
<feature type="region of interest" description="Disordered" evidence="10">
    <location>
        <begin position="238"/>
        <end position="258"/>
    </location>
</feature>
<dbReference type="VEuPathDB" id="VectorBase:AALC636_013416"/>
<keyword evidence="8" id="KW-0539">Nucleus</keyword>
<feature type="domain" description="C2H2-type" evidence="11">
    <location>
        <begin position="453"/>
        <end position="480"/>
    </location>
</feature>
<evidence type="ECO:0000256" key="3">
    <source>
        <dbReference type="ARBA" id="ARBA00022737"/>
    </source>
</evidence>
<dbReference type="GO" id="GO:0008270">
    <property type="term" value="F:zinc ion binding"/>
    <property type="evidence" value="ECO:0007669"/>
    <property type="project" value="UniProtKB-KW"/>
</dbReference>
<feature type="domain" description="C2H2-type" evidence="11">
    <location>
        <begin position="481"/>
        <end position="509"/>
    </location>
</feature>
<feature type="compositionally biased region" description="Acidic residues" evidence="10">
    <location>
        <begin position="303"/>
        <end position="335"/>
    </location>
</feature>
<dbReference type="PROSITE" id="PS00028">
    <property type="entry name" value="ZINC_FINGER_C2H2_1"/>
    <property type="match status" value="3"/>
</dbReference>
<name>A0A023EV14_AEDAL</name>
<dbReference type="AlphaFoldDB" id="A0A023EV14"/>
<evidence type="ECO:0000256" key="6">
    <source>
        <dbReference type="ARBA" id="ARBA00023015"/>
    </source>
</evidence>
<keyword evidence="3" id="KW-0677">Repeat</keyword>
<evidence type="ECO:0000256" key="5">
    <source>
        <dbReference type="ARBA" id="ARBA00022833"/>
    </source>
</evidence>
<feature type="compositionally biased region" description="Basic and acidic residues" evidence="10">
    <location>
        <begin position="34"/>
        <end position="49"/>
    </location>
</feature>
<dbReference type="Pfam" id="PF00096">
    <property type="entry name" value="zf-C2H2"/>
    <property type="match status" value="3"/>
</dbReference>
<feature type="compositionally biased region" description="Acidic residues" evidence="10">
    <location>
        <begin position="238"/>
        <end position="256"/>
    </location>
</feature>
<comment type="subcellular location">
    <subcellularLocation>
        <location evidence="1">Nucleus</location>
    </subcellularLocation>
</comment>
<feature type="domain" description="C2H2-type" evidence="11">
    <location>
        <begin position="390"/>
        <end position="415"/>
    </location>
</feature>
<dbReference type="EMBL" id="GAPW01000751">
    <property type="protein sequence ID" value="JAC12847.1"/>
    <property type="molecule type" value="mRNA"/>
</dbReference>
<keyword evidence="4 9" id="KW-0863">Zinc-finger</keyword>
<evidence type="ECO:0000256" key="4">
    <source>
        <dbReference type="ARBA" id="ARBA00022771"/>
    </source>
</evidence>
<dbReference type="VEuPathDB" id="VectorBase:AALF026418"/>
<protein>
    <submittedName>
        <fullName evidence="12">Putative zinc finger protein 93</fullName>
    </submittedName>
</protein>
<dbReference type="InterPro" id="IPR013087">
    <property type="entry name" value="Znf_C2H2_type"/>
</dbReference>
<dbReference type="SMART" id="SM00355">
    <property type="entry name" value="ZnF_C2H2"/>
    <property type="match status" value="5"/>
</dbReference>
<dbReference type="InterPro" id="IPR012934">
    <property type="entry name" value="Znf_AD"/>
</dbReference>
<dbReference type="PANTHER" id="PTHR24379:SF121">
    <property type="entry name" value="C2H2-TYPE DOMAIN-CONTAINING PROTEIN"/>
    <property type="match status" value="1"/>
</dbReference>
<feature type="region of interest" description="Disordered" evidence="10">
    <location>
        <begin position="296"/>
        <end position="338"/>
    </location>
</feature>